<proteinExistence type="predicted"/>
<dbReference type="PANTHER" id="PTHR40082:SF1">
    <property type="entry name" value="BLR5956 PROTEIN"/>
    <property type="match status" value="1"/>
</dbReference>
<dbReference type="InterPro" id="IPR036108">
    <property type="entry name" value="4pyrrol_syn_uPrphyn_synt_sf"/>
</dbReference>
<dbReference type="CDD" id="cd06578">
    <property type="entry name" value="HemD"/>
    <property type="match status" value="1"/>
</dbReference>
<accession>A0A9J7BHZ8</accession>
<evidence type="ECO:0000313" key="2">
    <source>
        <dbReference type="EMBL" id="UWZ82424.1"/>
    </source>
</evidence>
<dbReference type="Gene3D" id="3.40.50.10090">
    <property type="match status" value="2"/>
</dbReference>
<dbReference type="InterPro" id="IPR003754">
    <property type="entry name" value="4pyrrol_synth_uPrphyn_synth"/>
</dbReference>
<keyword evidence="3" id="KW-1185">Reference proteome</keyword>
<reference evidence="2" key="1">
    <citation type="submission" date="2021-04" db="EMBL/GenBank/DDBJ databases">
        <title>Phylogenetic analysis of Acidobacteriaceae.</title>
        <authorList>
            <person name="Qiu L."/>
            <person name="Zhang Q."/>
        </authorList>
    </citation>
    <scope>NUCLEOTIDE SEQUENCE</scope>
    <source>
        <strain evidence="2">DSM 25168</strain>
    </source>
</reference>
<dbReference type="GO" id="GO:0004852">
    <property type="term" value="F:uroporphyrinogen-III synthase activity"/>
    <property type="evidence" value="ECO:0007669"/>
    <property type="project" value="InterPro"/>
</dbReference>
<dbReference type="Pfam" id="PF02602">
    <property type="entry name" value="HEM4"/>
    <property type="match status" value="1"/>
</dbReference>
<dbReference type="GO" id="GO:0006780">
    <property type="term" value="P:uroporphyrinogen III biosynthetic process"/>
    <property type="evidence" value="ECO:0007669"/>
    <property type="project" value="InterPro"/>
</dbReference>
<dbReference type="EMBL" id="CP093313">
    <property type="protein sequence ID" value="UWZ82424.1"/>
    <property type="molecule type" value="Genomic_DNA"/>
</dbReference>
<dbReference type="AlphaFoldDB" id="A0A9J7BHZ8"/>
<name>A0A9J7BHZ8_9BACT</name>
<dbReference type="KEGG" id="orp:MOP44_17825"/>
<organism evidence="2 3">
    <name type="scientific">Occallatibacter riparius</name>
    <dbReference type="NCBI Taxonomy" id="1002689"/>
    <lineage>
        <taxon>Bacteria</taxon>
        <taxon>Pseudomonadati</taxon>
        <taxon>Acidobacteriota</taxon>
        <taxon>Terriglobia</taxon>
        <taxon>Terriglobales</taxon>
        <taxon>Acidobacteriaceae</taxon>
        <taxon>Occallatibacter</taxon>
    </lineage>
</organism>
<dbReference type="PANTHER" id="PTHR40082">
    <property type="entry name" value="BLR5956 PROTEIN"/>
    <property type="match status" value="1"/>
</dbReference>
<sequence length="258" mass="27040">MNQPLAGRRILVTRARHQAGKLSDGLRALGAEPVEVPVLEIQPPQSYAPLDEALRNLTIYDWLILTSANTVRSVVERTAALGISPREGRLPEIAAVGAATANAARDAGLDIAVLPREYVAESLVEALAGRVANRRILLARAEIARDVIPDALRAGGAAVDVVDAYRNGVPAQAPELLWQALARPIAAAAFTSSSTASHLAEAATRAGIAFPLAGVQAVSIGPVTSQTLRDLGWPPAIEADPHDIPGLIAALTKLLQRV</sequence>
<evidence type="ECO:0000259" key="1">
    <source>
        <dbReference type="Pfam" id="PF02602"/>
    </source>
</evidence>
<feature type="domain" description="Tetrapyrrole biosynthesis uroporphyrinogen III synthase" evidence="1">
    <location>
        <begin position="22"/>
        <end position="249"/>
    </location>
</feature>
<gene>
    <name evidence="2" type="ORF">MOP44_17825</name>
</gene>
<dbReference type="InterPro" id="IPR039793">
    <property type="entry name" value="UROS/Hem4"/>
</dbReference>
<dbReference type="Proteomes" id="UP001059380">
    <property type="component" value="Chromosome"/>
</dbReference>
<dbReference type="SUPFAM" id="SSF69618">
    <property type="entry name" value="HemD-like"/>
    <property type="match status" value="1"/>
</dbReference>
<dbReference type="RefSeq" id="WP_260791608.1">
    <property type="nucleotide sequence ID" value="NZ_CP093313.1"/>
</dbReference>
<protein>
    <submittedName>
        <fullName evidence="2">Uroporphyrinogen-III synthase</fullName>
    </submittedName>
</protein>
<evidence type="ECO:0000313" key="3">
    <source>
        <dbReference type="Proteomes" id="UP001059380"/>
    </source>
</evidence>